<reference evidence="1" key="1">
    <citation type="submission" date="2019-10" db="EMBL/GenBank/DDBJ databases">
        <title>Malate fermentation in French cider.</title>
        <authorList>
            <person name="Cousin F.J."/>
            <person name="Medina Fernandez S."/>
            <person name="Misery B."/>
            <person name="Laplace J.-M."/>
            <person name="Cretenet M."/>
        </authorList>
    </citation>
    <scope>NUCLEOTIDE SEQUENCE</scope>
    <source>
        <strain evidence="1">UCMA15901</strain>
    </source>
</reference>
<dbReference type="PIRSF" id="PIRSF005087">
    <property type="entry name" value="NrdI"/>
    <property type="match status" value="1"/>
</dbReference>
<dbReference type="Proteomes" id="UP001275867">
    <property type="component" value="Unassembled WGS sequence"/>
</dbReference>
<dbReference type="GO" id="GO:0010181">
    <property type="term" value="F:FMN binding"/>
    <property type="evidence" value="ECO:0007669"/>
    <property type="project" value="InterPro"/>
</dbReference>
<accession>A0AAP5WDZ3</accession>
<dbReference type="AlphaFoldDB" id="A0AAP5WDZ3"/>
<dbReference type="EMBL" id="WERX01000020">
    <property type="protein sequence ID" value="MDV7694609.1"/>
    <property type="molecule type" value="Genomic_DNA"/>
</dbReference>
<dbReference type="PANTHER" id="PTHR37297:SF1">
    <property type="entry name" value="PROTEIN NRDI"/>
    <property type="match status" value="1"/>
</dbReference>
<evidence type="ECO:0000313" key="1">
    <source>
        <dbReference type="EMBL" id="MDV7694609.1"/>
    </source>
</evidence>
<organism evidence="1 2">
    <name type="scientific">Pediococcus parvulus</name>
    <dbReference type="NCBI Taxonomy" id="54062"/>
    <lineage>
        <taxon>Bacteria</taxon>
        <taxon>Bacillati</taxon>
        <taxon>Bacillota</taxon>
        <taxon>Bacilli</taxon>
        <taxon>Lactobacillales</taxon>
        <taxon>Lactobacillaceae</taxon>
        <taxon>Pediococcus</taxon>
    </lineage>
</organism>
<dbReference type="InterPro" id="IPR029039">
    <property type="entry name" value="Flavoprotein-like_sf"/>
</dbReference>
<evidence type="ECO:0000313" key="2">
    <source>
        <dbReference type="Proteomes" id="UP001275867"/>
    </source>
</evidence>
<dbReference type="InterPro" id="IPR004465">
    <property type="entry name" value="RNR_NrdI"/>
</dbReference>
<dbReference type="PANTHER" id="PTHR37297">
    <property type="entry name" value="PROTEIN NRDI"/>
    <property type="match status" value="1"/>
</dbReference>
<dbReference type="SUPFAM" id="SSF52218">
    <property type="entry name" value="Flavoproteins"/>
    <property type="match status" value="1"/>
</dbReference>
<dbReference type="Gene3D" id="3.40.50.360">
    <property type="match status" value="1"/>
</dbReference>
<protein>
    <submittedName>
        <fullName evidence="1">Class Ib ribonucleoside-diphosphate reductase assembly flavoprotein NrdI</fullName>
    </submittedName>
</protein>
<gene>
    <name evidence="1" type="primary">nrdI</name>
    <name evidence="1" type="ORF">GA842_06905</name>
</gene>
<comment type="caution">
    <text evidence="1">The sequence shown here is derived from an EMBL/GenBank/DDBJ whole genome shotgun (WGS) entry which is preliminary data.</text>
</comment>
<name>A0AAP5WDZ3_9LACO</name>
<sequence length="160" mass="18192">MMSIINILYISVAGNTRSFTQDLQDYAEEQHSKDAANPLISLKEVSEETDFESEQEPYFAFVPTYLDGGNGVDNGVKELMTNVLGEYIAYKDNRKLCLGVIGSGNRNFGLQYCLTAKRYARDYGFEYLDNYELRGNTADCKRIYETMKKNNVLNTVSKEV</sequence>
<dbReference type="Pfam" id="PF07972">
    <property type="entry name" value="Flavodoxin_NdrI"/>
    <property type="match status" value="1"/>
</dbReference>
<dbReference type="NCBIfam" id="NF002714">
    <property type="entry name" value="PRK02551.1"/>
    <property type="match status" value="1"/>
</dbReference>
<proteinExistence type="predicted"/>